<feature type="transmembrane region" description="Helical" evidence="8">
    <location>
        <begin position="227"/>
        <end position="245"/>
    </location>
</feature>
<protein>
    <submittedName>
        <fullName evidence="10">Iron-enterobactin ABC transporter permease</fullName>
    </submittedName>
</protein>
<dbReference type="RefSeq" id="WP_115411940.1">
    <property type="nucleotide sequence ID" value="NZ_CP031356.1"/>
</dbReference>
<evidence type="ECO:0000256" key="5">
    <source>
        <dbReference type="ARBA" id="ARBA00022692"/>
    </source>
</evidence>
<comment type="subcellular location">
    <subcellularLocation>
        <location evidence="1">Cell membrane</location>
        <topology evidence="1">Multi-pass membrane protein</topology>
    </subcellularLocation>
</comment>
<evidence type="ECO:0000313" key="12">
    <source>
        <dbReference type="Proteomes" id="UP000282185"/>
    </source>
</evidence>
<feature type="transmembrane region" description="Helical" evidence="8">
    <location>
        <begin position="271"/>
        <end position="297"/>
    </location>
</feature>
<evidence type="ECO:0000313" key="9">
    <source>
        <dbReference type="EMBL" id="AXK44185.1"/>
    </source>
</evidence>
<dbReference type="GO" id="GO:0005886">
    <property type="term" value="C:plasma membrane"/>
    <property type="evidence" value="ECO:0007669"/>
    <property type="project" value="UniProtKB-SubCell"/>
</dbReference>
<name>A0A345YJT3_9MICO</name>
<dbReference type="AlphaFoldDB" id="A0A345YJT3"/>
<feature type="transmembrane region" description="Helical" evidence="8">
    <location>
        <begin position="178"/>
        <end position="199"/>
    </location>
</feature>
<keyword evidence="5 8" id="KW-0812">Transmembrane</keyword>
<keyword evidence="7 8" id="KW-0472">Membrane</keyword>
<evidence type="ECO:0000313" key="10">
    <source>
        <dbReference type="EMBL" id="RRR21457.1"/>
    </source>
</evidence>
<evidence type="ECO:0000256" key="7">
    <source>
        <dbReference type="ARBA" id="ARBA00023136"/>
    </source>
</evidence>
<keyword evidence="4" id="KW-1003">Cell membrane</keyword>
<keyword evidence="3" id="KW-0813">Transport</keyword>
<dbReference type="EMBL" id="CP031356">
    <property type="protein sequence ID" value="AXK44185.1"/>
    <property type="molecule type" value="Genomic_DNA"/>
</dbReference>
<evidence type="ECO:0000256" key="2">
    <source>
        <dbReference type="ARBA" id="ARBA00007935"/>
    </source>
</evidence>
<dbReference type="InterPro" id="IPR037294">
    <property type="entry name" value="ABC_BtuC-like"/>
</dbReference>
<dbReference type="Proteomes" id="UP000282185">
    <property type="component" value="Unassembled WGS sequence"/>
</dbReference>
<reference evidence="9 11" key="1">
    <citation type="submission" date="2018-07" db="EMBL/GenBank/DDBJ databases">
        <title>Brachybacterium saurashtrense DSM 23186 genome sequence.</title>
        <authorList>
            <person name="Guo L."/>
        </authorList>
    </citation>
    <scope>NUCLEOTIDE SEQUENCE [LARGE SCALE GENOMIC DNA]</scope>
    <source>
        <strain evidence="9 11">DSM 23186</strain>
    </source>
</reference>
<keyword evidence="11" id="KW-1185">Reference proteome</keyword>
<gene>
    <name evidence="9" type="ORF">DWV08_00120</name>
    <name evidence="10" type="ORF">DXU92_14020</name>
</gene>
<evidence type="ECO:0000256" key="3">
    <source>
        <dbReference type="ARBA" id="ARBA00022448"/>
    </source>
</evidence>
<evidence type="ECO:0000256" key="4">
    <source>
        <dbReference type="ARBA" id="ARBA00022475"/>
    </source>
</evidence>
<sequence>MTSLRDRTPSDPAAREAPLLDVGYRRLVLPVGRGVLAARARSLAVAAACGLLLLVLGVAALGLGTYPLTPTAVVETLLGGGGALDRTVVLQWRLPRALAAVVLGGLLAIAGALFQTVTRNPLASPDILGLSNGAFTGMLLTVLLVSESWPLTTAGAVGGGLATAAVIWALARRDGVQGFRLIVIGIGVAAVLASANTWMLLEIELETAMFASAWGTGTLNGVTARPLLGAIVCAVPLLLLLAAVSPRLRQLDLGDDVATATGARPGRVRTLVLLCAVLLVSIATAVIGPVAFIALAAPQIARRLARTPHLSLLLSALVGASLLLASDLIAQHVLPVTLPVGVVTVSVGGLYLVLVLIQEIRRRA</sequence>
<feature type="transmembrane region" description="Helical" evidence="8">
    <location>
        <begin position="97"/>
        <end position="115"/>
    </location>
</feature>
<accession>A0A345YJT3</accession>
<feature type="transmembrane region" description="Helical" evidence="8">
    <location>
        <begin position="43"/>
        <end position="63"/>
    </location>
</feature>
<dbReference type="SUPFAM" id="SSF81345">
    <property type="entry name" value="ABC transporter involved in vitamin B12 uptake, BtuC"/>
    <property type="match status" value="1"/>
</dbReference>
<dbReference type="CDD" id="cd06550">
    <property type="entry name" value="TM_ABC_iron-siderophores_like"/>
    <property type="match status" value="1"/>
</dbReference>
<feature type="transmembrane region" description="Helical" evidence="8">
    <location>
        <begin position="127"/>
        <end position="145"/>
    </location>
</feature>
<dbReference type="Gene3D" id="1.10.3470.10">
    <property type="entry name" value="ABC transporter involved in vitamin B12 uptake, BtuC"/>
    <property type="match status" value="1"/>
</dbReference>
<feature type="transmembrane region" description="Helical" evidence="8">
    <location>
        <begin position="336"/>
        <end position="357"/>
    </location>
</feature>
<dbReference type="PANTHER" id="PTHR30472">
    <property type="entry name" value="FERRIC ENTEROBACTIN TRANSPORT SYSTEM PERMEASE PROTEIN"/>
    <property type="match status" value="1"/>
</dbReference>
<dbReference type="Pfam" id="PF01032">
    <property type="entry name" value="FecCD"/>
    <property type="match status" value="1"/>
</dbReference>
<dbReference type="KEGG" id="bsau:DWV08_00120"/>
<keyword evidence="6 8" id="KW-1133">Transmembrane helix</keyword>
<evidence type="ECO:0000256" key="8">
    <source>
        <dbReference type="SAM" id="Phobius"/>
    </source>
</evidence>
<dbReference type="PANTHER" id="PTHR30472:SF24">
    <property type="entry name" value="FERRIC ENTEROBACTIN TRANSPORT SYSTEM PERMEASE PROTEIN FEPG"/>
    <property type="match status" value="1"/>
</dbReference>
<dbReference type="GO" id="GO:0033214">
    <property type="term" value="P:siderophore-iron import into cell"/>
    <property type="evidence" value="ECO:0007669"/>
    <property type="project" value="TreeGrafter"/>
</dbReference>
<reference evidence="10 12" key="2">
    <citation type="submission" date="2018-08" db="EMBL/GenBank/DDBJ databases">
        <title>Brachybacterium saurashtrense DSM 23186.</title>
        <authorList>
            <person name="Li Y."/>
        </authorList>
    </citation>
    <scope>NUCLEOTIDE SEQUENCE [LARGE SCALE GENOMIC DNA]</scope>
    <source>
        <strain evidence="10 12">DSM 23186</strain>
    </source>
</reference>
<comment type="similarity">
    <text evidence="2">Belongs to the binding-protein-dependent transport system permease family. FecCD subfamily.</text>
</comment>
<dbReference type="InterPro" id="IPR000522">
    <property type="entry name" value="ABC_transptr_permease_BtuC"/>
</dbReference>
<organism evidence="10 12">
    <name type="scientific">Brachybacterium saurashtrense</name>
    <dbReference type="NCBI Taxonomy" id="556288"/>
    <lineage>
        <taxon>Bacteria</taxon>
        <taxon>Bacillati</taxon>
        <taxon>Actinomycetota</taxon>
        <taxon>Actinomycetes</taxon>
        <taxon>Micrococcales</taxon>
        <taxon>Dermabacteraceae</taxon>
        <taxon>Brachybacterium</taxon>
    </lineage>
</organism>
<dbReference type="GO" id="GO:0022857">
    <property type="term" value="F:transmembrane transporter activity"/>
    <property type="evidence" value="ECO:0007669"/>
    <property type="project" value="InterPro"/>
</dbReference>
<evidence type="ECO:0000313" key="11">
    <source>
        <dbReference type="Proteomes" id="UP000254236"/>
    </source>
</evidence>
<evidence type="ECO:0000256" key="1">
    <source>
        <dbReference type="ARBA" id="ARBA00004651"/>
    </source>
</evidence>
<feature type="transmembrane region" description="Helical" evidence="8">
    <location>
        <begin position="151"/>
        <end position="171"/>
    </location>
</feature>
<proteinExistence type="inferred from homology"/>
<evidence type="ECO:0000256" key="6">
    <source>
        <dbReference type="ARBA" id="ARBA00022989"/>
    </source>
</evidence>
<dbReference type="EMBL" id="QSWH01000007">
    <property type="protein sequence ID" value="RRR21457.1"/>
    <property type="molecule type" value="Genomic_DNA"/>
</dbReference>
<dbReference type="Proteomes" id="UP000254236">
    <property type="component" value="Chromosome"/>
</dbReference>
<dbReference type="OrthoDB" id="4455417at2"/>